<keyword evidence="1" id="KW-0472">Membrane</keyword>
<feature type="transmembrane region" description="Helical" evidence="1">
    <location>
        <begin position="58"/>
        <end position="77"/>
    </location>
</feature>
<dbReference type="Pfam" id="PF18898">
    <property type="entry name" value="DUF5654"/>
    <property type="match status" value="1"/>
</dbReference>
<organism evidence="2">
    <name type="scientific">viral metagenome</name>
    <dbReference type="NCBI Taxonomy" id="1070528"/>
    <lineage>
        <taxon>unclassified sequences</taxon>
        <taxon>metagenomes</taxon>
        <taxon>organismal metagenomes</taxon>
    </lineage>
</organism>
<keyword evidence="1" id="KW-0812">Transmembrane</keyword>
<proteinExistence type="predicted"/>
<dbReference type="EMBL" id="MN739457">
    <property type="protein sequence ID" value="QHT05570.1"/>
    <property type="molecule type" value="Genomic_DNA"/>
</dbReference>
<accession>A0A6C0CNU8</accession>
<evidence type="ECO:0000256" key="1">
    <source>
        <dbReference type="SAM" id="Phobius"/>
    </source>
</evidence>
<reference evidence="2" key="1">
    <citation type="journal article" date="2020" name="Nature">
        <title>Giant virus diversity and host interactions through global metagenomics.</title>
        <authorList>
            <person name="Schulz F."/>
            <person name="Roux S."/>
            <person name="Paez-Espino D."/>
            <person name="Jungbluth S."/>
            <person name="Walsh D.A."/>
            <person name="Denef V.J."/>
            <person name="McMahon K.D."/>
            <person name="Konstantinidis K.T."/>
            <person name="Eloe-Fadrosh E.A."/>
            <person name="Kyrpides N.C."/>
            <person name="Woyke T."/>
        </authorList>
    </citation>
    <scope>NUCLEOTIDE SEQUENCE</scope>
    <source>
        <strain evidence="2">GVMAG-M-3300021389-45</strain>
    </source>
</reference>
<dbReference type="InterPro" id="IPR043713">
    <property type="entry name" value="DUF5654"/>
</dbReference>
<sequence length="96" mass="10559">MSSPVPADMLLAISRELETQSLNAVVAGFSFAAALSWMDVVRWSIHQVVRVQKNGGMNYALTALFTTLLSVIVYMVISRLSTRVRKPSAPTYAVTR</sequence>
<name>A0A6C0CNU8_9ZZZZ</name>
<protein>
    <submittedName>
        <fullName evidence="2">Uncharacterized protein</fullName>
    </submittedName>
</protein>
<keyword evidence="1" id="KW-1133">Transmembrane helix</keyword>
<evidence type="ECO:0000313" key="2">
    <source>
        <dbReference type="EMBL" id="QHT05570.1"/>
    </source>
</evidence>
<dbReference type="AlphaFoldDB" id="A0A6C0CNU8"/>
<feature type="transmembrane region" description="Helical" evidence="1">
    <location>
        <begin position="21"/>
        <end position="38"/>
    </location>
</feature>